<reference evidence="7 8" key="1">
    <citation type="submission" date="2021-02" db="EMBL/GenBank/DDBJ databases">
        <title>Bacillus sp. RD4P76, an endophyte from a halophyte.</title>
        <authorList>
            <person name="Sun J.-Q."/>
        </authorList>
    </citation>
    <scope>NUCLEOTIDE SEQUENCE [LARGE SCALE GENOMIC DNA]</scope>
    <source>
        <strain evidence="7 8">RD4P76</strain>
    </source>
</reference>
<evidence type="ECO:0000256" key="5">
    <source>
        <dbReference type="SAM" id="Phobius"/>
    </source>
</evidence>
<dbReference type="PROSITE" id="PS50111">
    <property type="entry name" value="CHEMOTAXIS_TRANSDUC_2"/>
    <property type="match status" value="1"/>
</dbReference>
<dbReference type="InterPro" id="IPR004090">
    <property type="entry name" value="Chemotax_Me-accpt_rcpt"/>
</dbReference>
<dbReference type="Pfam" id="PF00015">
    <property type="entry name" value="MCPsignal"/>
    <property type="match status" value="1"/>
</dbReference>
<sequence>METQSVRALFEEDLHRKNGLIVKATFVSVLLATLVDFLLQKELILILSILIGGGLGVLLVSILHYTKKATRFIPYLAVSLVAIVLYTIMATSVSPSAFVIVFFIVAVSALYMHVGILLYGTSLGLAILIVYTSLFSTQLPLETKNYGTIFLMYALVSILLFFQLKLSKLLSQNIVSAQEKAAQLVAENSERKNILQESTAILSNNFKNVREESEQSQLASVNMSASIEEMASTMHSQNETVHDINSTLEETNQMVHQLVVAVEQLKQHSEGTSKISEEGENRVTDLLEKMTSFHERMLVTVKKMNELTVKVNETTSFSKSIQDIATQTNLLALNASIEAARAGEAGKGFAVVAEEVRKLAELAGASASQISKNLEEVTSQTMQTKVEIEDTSHQLKGNVEAVQATSTAFRHIRNSVVELKDHINQYNTLTATIHDSSNTIGEAVNDFASVLQEASATLQELSSGVQFQTESQLNLVDSITTTDKAIHQLLQLYKED</sequence>
<dbReference type="SUPFAM" id="SSF58104">
    <property type="entry name" value="Methyl-accepting chemotaxis protein (MCP) signaling domain"/>
    <property type="match status" value="1"/>
</dbReference>
<dbReference type="PRINTS" id="PR00260">
    <property type="entry name" value="CHEMTRNSDUCR"/>
</dbReference>
<dbReference type="EMBL" id="JAFELM010000021">
    <property type="protein sequence ID" value="MBM6617336.1"/>
    <property type="molecule type" value="Genomic_DNA"/>
</dbReference>
<evidence type="ECO:0000259" key="6">
    <source>
        <dbReference type="PROSITE" id="PS50111"/>
    </source>
</evidence>
<comment type="caution">
    <text evidence="7">The sequence shown here is derived from an EMBL/GenBank/DDBJ whole genome shotgun (WGS) entry which is preliminary data.</text>
</comment>
<keyword evidence="2 4" id="KW-0807">Transducer</keyword>
<dbReference type="InterPro" id="IPR004089">
    <property type="entry name" value="MCPsignal_dom"/>
</dbReference>
<dbReference type="SMART" id="SM00283">
    <property type="entry name" value="MA"/>
    <property type="match status" value="1"/>
</dbReference>
<keyword evidence="5" id="KW-0472">Membrane</keyword>
<feature type="transmembrane region" description="Helical" evidence="5">
    <location>
        <begin position="20"/>
        <end position="39"/>
    </location>
</feature>
<feature type="domain" description="Methyl-accepting transducer" evidence="6">
    <location>
        <begin position="212"/>
        <end position="462"/>
    </location>
</feature>
<dbReference type="PANTHER" id="PTHR32089">
    <property type="entry name" value="METHYL-ACCEPTING CHEMOTAXIS PROTEIN MCPB"/>
    <property type="match status" value="1"/>
</dbReference>
<organism evidence="7 8">
    <name type="scientific">Bacillus suaedaesalsae</name>
    <dbReference type="NCBI Taxonomy" id="2810349"/>
    <lineage>
        <taxon>Bacteria</taxon>
        <taxon>Bacillati</taxon>
        <taxon>Bacillota</taxon>
        <taxon>Bacilli</taxon>
        <taxon>Bacillales</taxon>
        <taxon>Bacillaceae</taxon>
        <taxon>Bacillus</taxon>
    </lineage>
</organism>
<feature type="transmembrane region" description="Helical" evidence="5">
    <location>
        <begin position="45"/>
        <end position="65"/>
    </location>
</feature>
<evidence type="ECO:0000256" key="4">
    <source>
        <dbReference type="PROSITE-ProRule" id="PRU00284"/>
    </source>
</evidence>
<keyword evidence="8" id="KW-1185">Reference proteome</keyword>
<feature type="transmembrane region" description="Helical" evidence="5">
    <location>
        <begin position="72"/>
        <end position="89"/>
    </location>
</feature>
<dbReference type="Gene3D" id="1.10.287.950">
    <property type="entry name" value="Methyl-accepting chemotaxis protein"/>
    <property type="match status" value="1"/>
</dbReference>
<feature type="transmembrane region" description="Helical" evidence="5">
    <location>
        <begin position="146"/>
        <end position="164"/>
    </location>
</feature>
<evidence type="ECO:0000256" key="1">
    <source>
        <dbReference type="ARBA" id="ARBA00004370"/>
    </source>
</evidence>
<proteinExistence type="inferred from homology"/>
<feature type="transmembrane region" description="Helical" evidence="5">
    <location>
        <begin position="95"/>
        <end position="111"/>
    </location>
</feature>
<dbReference type="PANTHER" id="PTHR32089:SF114">
    <property type="entry name" value="METHYL-ACCEPTING CHEMOTAXIS PROTEIN MCPB"/>
    <property type="match status" value="1"/>
</dbReference>
<evidence type="ECO:0000256" key="2">
    <source>
        <dbReference type="ARBA" id="ARBA00023224"/>
    </source>
</evidence>
<evidence type="ECO:0000256" key="3">
    <source>
        <dbReference type="ARBA" id="ARBA00029447"/>
    </source>
</evidence>
<keyword evidence="5" id="KW-0812">Transmembrane</keyword>
<name>A0ABS2DIF5_9BACI</name>
<comment type="subcellular location">
    <subcellularLocation>
        <location evidence="1">Membrane</location>
    </subcellularLocation>
</comment>
<gene>
    <name evidence="7" type="ORF">JR050_06555</name>
</gene>
<protein>
    <submittedName>
        <fullName evidence="7">Chemotaxis protein</fullName>
    </submittedName>
</protein>
<comment type="similarity">
    <text evidence="3">Belongs to the methyl-accepting chemotaxis (MCP) protein family.</text>
</comment>
<evidence type="ECO:0000313" key="8">
    <source>
        <dbReference type="Proteomes" id="UP001518925"/>
    </source>
</evidence>
<keyword evidence="5" id="KW-1133">Transmembrane helix</keyword>
<accession>A0ABS2DIF5</accession>
<dbReference type="Proteomes" id="UP001518925">
    <property type="component" value="Unassembled WGS sequence"/>
</dbReference>
<evidence type="ECO:0000313" key="7">
    <source>
        <dbReference type="EMBL" id="MBM6617336.1"/>
    </source>
</evidence>